<accession>A0A016QU57</accession>
<dbReference type="InterPro" id="IPR002397">
    <property type="entry name" value="Cyt_P450_B"/>
</dbReference>
<dbReference type="PANTHER" id="PTHR46696:SF1">
    <property type="entry name" value="CYTOCHROME P450 YJIB-RELATED"/>
    <property type="match status" value="1"/>
</dbReference>
<dbReference type="GO" id="GO:0004497">
    <property type="term" value="F:monooxygenase activity"/>
    <property type="evidence" value="ECO:0007669"/>
    <property type="project" value="UniProtKB-KW"/>
</dbReference>
<dbReference type="PRINTS" id="PR00385">
    <property type="entry name" value="P450"/>
</dbReference>
<dbReference type="OrthoDB" id="9801155at2"/>
<dbReference type="PANTHER" id="PTHR46696">
    <property type="entry name" value="P450, PUTATIVE (EUROFUNG)-RELATED"/>
    <property type="match status" value="1"/>
</dbReference>
<keyword evidence="3" id="KW-0479">Metal-binding</keyword>
<dbReference type="SUPFAM" id="SSF48264">
    <property type="entry name" value="Cytochrome P450"/>
    <property type="match status" value="1"/>
</dbReference>
<dbReference type="STRING" id="1476583.DEIPH_ctg004orf0017"/>
<dbReference type="CDD" id="cd20625">
    <property type="entry name" value="CYP164-like"/>
    <property type="match status" value="1"/>
</dbReference>
<dbReference type="RefSeq" id="WP_034352391.1">
    <property type="nucleotide sequence ID" value="NZ_JHAC01000004.1"/>
</dbReference>
<comment type="caution">
    <text evidence="7">The sequence shown here is derived from an EMBL/GenBank/DDBJ whole genome shotgun (WGS) entry which is preliminary data.</text>
</comment>
<dbReference type="InterPro" id="IPR036396">
    <property type="entry name" value="Cyt_P450_sf"/>
</dbReference>
<dbReference type="AlphaFoldDB" id="A0A016QU57"/>
<evidence type="ECO:0000256" key="3">
    <source>
        <dbReference type="ARBA" id="ARBA00022723"/>
    </source>
</evidence>
<dbReference type="PRINTS" id="PR00359">
    <property type="entry name" value="BP450"/>
</dbReference>
<dbReference type="FunFam" id="1.10.630.10:FF:000018">
    <property type="entry name" value="Cytochrome P450 monooxygenase"/>
    <property type="match status" value="1"/>
</dbReference>
<proteinExistence type="inferred from homology"/>
<dbReference type="PATRIC" id="fig|1476583.3.peg.187"/>
<evidence type="ECO:0000256" key="2">
    <source>
        <dbReference type="ARBA" id="ARBA00022617"/>
    </source>
</evidence>
<dbReference type="eggNOG" id="COG2124">
    <property type="taxonomic scope" value="Bacteria"/>
</dbReference>
<dbReference type="GO" id="GO:0016705">
    <property type="term" value="F:oxidoreductase activity, acting on paired donors, with incorporation or reduction of molecular oxygen"/>
    <property type="evidence" value="ECO:0007669"/>
    <property type="project" value="InterPro"/>
</dbReference>
<sequence>MTATAADAAALLQGYWQGAHLADPPAYLDRMRAVSPVLYAPGAGFALLSGHAEVAAALKSPHVRTGKYDGDPAFQATASHALMSPMMLFHDGPSHTRLRSLAQRAFTPRVLEESREFITGLTDELLDGAARQARAGGGEVDAVRALAVPLPVSVIVQMLGLQGTDADRFKTWAGSVADLLGGLNVTLERWAQVEADAAAMRAYFRTLADDLRAHPQPGLLSALAAAEASPEEGGGRLSGEELLANAVLLLVAGHETTSNLISGSLHALHEWPQERVWLAADPEHRAANAVEELLRFVSPVQGTGRFTTTPLTLGGVELPAGLHLGLSLAGANRDPRVYDDPHRLNLARENARTHLSFAAGAHYCLGASLARMEAAIFLTRFLGRFPEYGVPEQSLAYLPNFTLRGLRELRVRL</sequence>
<keyword evidence="4" id="KW-0560">Oxidoreductase</keyword>
<evidence type="ECO:0000256" key="6">
    <source>
        <dbReference type="ARBA" id="ARBA00023033"/>
    </source>
</evidence>
<evidence type="ECO:0000256" key="4">
    <source>
        <dbReference type="ARBA" id="ARBA00023002"/>
    </source>
</evidence>
<evidence type="ECO:0000313" key="8">
    <source>
        <dbReference type="Proteomes" id="UP000020492"/>
    </source>
</evidence>
<keyword evidence="5" id="KW-0408">Iron</keyword>
<comment type="similarity">
    <text evidence="1">Belongs to the cytochrome P450 family.</text>
</comment>
<dbReference type="Proteomes" id="UP000020492">
    <property type="component" value="Unassembled WGS sequence"/>
</dbReference>
<dbReference type="InterPro" id="IPR001128">
    <property type="entry name" value="Cyt_P450"/>
</dbReference>
<dbReference type="GO" id="GO:0005506">
    <property type="term" value="F:iron ion binding"/>
    <property type="evidence" value="ECO:0007669"/>
    <property type="project" value="InterPro"/>
</dbReference>
<reference evidence="7 8" key="1">
    <citation type="submission" date="2014-03" db="EMBL/GenBank/DDBJ databases">
        <title>Draft genome sequence of Deinococcus phoenicis 1P10ME.</title>
        <authorList>
            <person name="Stepanov V.G."/>
            <person name="Vaishampayan P."/>
            <person name="Venkateswaran K."/>
            <person name="Fox G.E."/>
        </authorList>
    </citation>
    <scope>NUCLEOTIDE SEQUENCE [LARGE SCALE GENOMIC DNA]</scope>
    <source>
        <strain evidence="7 8">1P10ME</strain>
    </source>
</reference>
<dbReference type="Pfam" id="PF00067">
    <property type="entry name" value="p450"/>
    <property type="match status" value="1"/>
</dbReference>
<evidence type="ECO:0000256" key="5">
    <source>
        <dbReference type="ARBA" id="ARBA00023004"/>
    </source>
</evidence>
<keyword evidence="2" id="KW-0349">Heme</keyword>
<keyword evidence="8" id="KW-1185">Reference proteome</keyword>
<dbReference type="GO" id="GO:0020037">
    <property type="term" value="F:heme binding"/>
    <property type="evidence" value="ECO:0007669"/>
    <property type="project" value="InterPro"/>
</dbReference>
<keyword evidence="6" id="KW-0503">Monooxygenase</keyword>
<name>A0A016QU57_9DEIO</name>
<evidence type="ECO:0000313" key="7">
    <source>
        <dbReference type="EMBL" id="EYB69516.1"/>
    </source>
</evidence>
<dbReference type="EMBL" id="JHAC01000004">
    <property type="protein sequence ID" value="EYB69516.1"/>
    <property type="molecule type" value="Genomic_DNA"/>
</dbReference>
<dbReference type="Gene3D" id="1.10.630.10">
    <property type="entry name" value="Cytochrome P450"/>
    <property type="match status" value="1"/>
</dbReference>
<protein>
    <submittedName>
        <fullName evidence="7">Cytochrome P450</fullName>
    </submittedName>
</protein>
<evidence type="ECO:0000256" key="1">
    <source>
        <dbReference type="ARBA" id="ARBA00010617"/>
    </source>
</evidence>
<organism evidence="7 8">
    <name type="scientific">Deinococcus phoenicis</name>
    <dbReference type="NCBI Taxonomy" id="1476583"/>
    <lineage>
        <taxon>Bacteria</taxon>
        <taxon>Thermotogati</taxon>
        <taxon>Deinococcota</taxon>
        <taxon>Deinococci</taxon>
        <taxon>Deinococcales</taxon>
        <taxon>Deinococcaceae</taxon>
        <taxon>Deinococcus</taxon>
    </lineage>
</organism>
<gene>
    <name evidence="7" type="ORF">DEIPH_ctg004orf0017</name>
</gene>